<dbReference type="Gene3D" id="3.20.20.70">
    <property type="entry name" value="Aldolase class I"/>
    <property type="match status" value="1"/>
</dbReference>
<evidence type="ECO:0000259" key="2">
    <source>
        <dbReference type="Pfam" id="PF19200"/>
    </source>
</evidence>
<protein>
    <recommendedName>
        <fullName evidence="5">DUF871 domain-containing protein</fullName>
    </recommendedName>
</protein>
<dbReference type="SUPFAM" id="SSF51445">
    <property type="entry name" value="(Trans)glycosidases"/>
    <property type="match status" value="1"/>
</dbReference>
<dbReference type="PANTHER" id="PTHR38435:SF2">
    <property type="entry name" value="DUF871 DOMAIN-CONTAINING PROTEIN"/>
    <property type="match status" value="1"/>
</dbReference>
<dbReference type="AlphaFoldDB" id="A0A938Y5K9"/>
<dbReference type="InterPro" id="IPR043797">
    <property type="entry name" value="MupG_N"/>
</dbReference>
<dbReference type="Gene3D" id="2.40.100.10">
    <property type="entry name" value="Cyclophilin-like"/>
    <property type="match status" value="1"/>
</dbReference>
<dbReference type="RefSeq" id="WP_204519636.1">
    <property type="nucleotide sequence ID" value="NZ_BAABIN010000034.1"/>
</dbReference>
<dbReference type="Pfam" id="PF19200">
    <property type="entry name" value="MupG_N"/>
    <property type="match status" value="1"/>
</dbReference>
<dbReference type="InterPro" id="IPR029000">
    <property type="entry name" value="Cyclophilin-like_dom_sf"/>
</dbReference>
<proteinExistence type="predicted"/>
<dbReference type="InterPro" id="IPR043894">
    <property type="entry name" value="MupG_C"/>
</dbReference>
<dbReference type="Proteomes" id="UP000717624">
    <property type="component" value="Unassembled WGS sequence"/>
</dbReference>
<keyword evidence="4" id="KW-1185">Reference proteome</keyword>
<comment type="caution">
    <text evidence="3">The sequence shown here is derived from an EMBL/GenBank/DDBJ whole genome shotgun (WGS) entry which is preliminary data.</text>
</comment>
<evidence type="ECO:0000259" key="1">
    <source>
        <dbReference type="Pfam" id="PF05913"/>
    </source>
</evidence>
<gene>
    <name evidence="3" type="ORF">JOD01_003639</name>
</gene>
<dbReference type="Pfam" id="PF05913">
    <property type="entry name" value="MupG_C"/>
    <property type="match status" value="1"/>
</dbReference>
<evidence type="ECO:0000313" key="4">
    <source>
        <dbReference type="Proteomes" id="UP000717624"/>
    </source>
</evidence>
<dbReference type="PANTHER" id="PTHR38435">
    <property type="match status" value="1"/>
</dbReference>
<dbReference type="InterPro" id="IPR013785">
    <property type="entry name" value="Aldolase_TIM"/>
</dbReference>
<organism evidence="3 4">
    <name type="scientific">Brevibacillus fulvus</name>
    <dbReference type="NCBI Taxonomy" id="1125967"/>
    <lineage>
        <taxon>Bacteria</taxon>
        <taxon>Bacillati</taxon>
        <taxon>Bacillota</taxon>
        <taxon>Bacilli</taxon>
        <taxon>Bacillales</taxon>
        <taxon>Paenibacillaceae</taxon>
        <taxon>Brevibacillus</taxon>
    </lineage>
</organism>
<dbReference type="EMBL" id="JAFBEB010000018">
    <property type="protein sequence ID" value="MBM7591987.1"/>
    <property type="molecule type" value="Genomic_DNA"/>
</dbReference>
<dbReference type="SUPFAM" id="SSF50891">
    <property type="entry name" value="Cyclophilin-like"/>
    <property type="match status" value="1"/>
</dbReference>
<evidence type="ECO:0008006" key="5">
    <source>
        <dbReference type="Google" id="ProtNLM"/>
    </source>
</evidence>
<accession>A0A938Y5K9</accession>
<feature type="domain" description="6-phospho-N-acetylmuramidase C-terminal" evidence="1">
    <location>
        <begin position="240"/>
        <end position="334"/>
    </location>
</feature>
<name>A0A938Y5K9_9BACL</name>
<dbReference type="InterPro" id="IPR008589">
    <property type="entry name" value="MupG"/>
</dbReference>
<dbReference type="InterPro" id="IPR017853">
    <property type="entry name" value="GH"/>
</dbReference>
<feature type="domain" description="6-phospho-N-acetylmuramidase N-terminal" evidence="2">
    <location>
        <begin position="2"/>
        <end position="224"/>
    </location>
</feature>
<sequence>MIGISFYLRDANAADRLRHAGRLGVKAAFTSLHIPEESGDLVEHAKQLLALAHSLGIAVYADVSRSTLGHLGIGTFEQLTELGVAGLRLDDEFALETTVRLAKTFRIALNASTVFATELRSLLDSGLQPEQLIGWHNFYPRRETGLDDQFFRKQTELFRSCGIPVAAFVPGAGEKRGPLFEGLPTLERHRTADPYAAAVELWRGGVDTVYIGDPDPGEGVLERMTAFQQTGRLVLRIYSDTLGSGEYRLRPDLGRDVLRFMDTRSAVPIPPQETLARPRGTLTRDNELYGRYCGELQIARTDLPADERVNVVGRVCPADLPLLDLLEPGAKVYLEAIPHS</sequence>
<evidence type="ECO:0000313" key="3">
    <source>
        <dbReference type="EMBL" id="MBM7591987.1"/>
    </source>
</evidence>
<reference evidence="3" key="1">
    <citation type="submission" date="2021-01" db="EMBL/GenBank/DDBJ databases">
        <title>Genomic Encyclopedia of Type Strains, Phase IV (KMG-IV): sequencing the most valuable type-strain genomes for metagenomic binning, comparative biology and taxonomic classification.</title>
        <authorList>
            <person name="Goeker M."/>
        </authorList>
    </citation>
    <scope>NUCLEOTIDE SEQUENCE</scope>
    <source>
        <strain evidence="3">DSM 25523</strain>
    </source>
</reference>